<gene>
    <name evidence="1" type="ORF">AAAU51_00765</name>
</gene>
<reference evidence="1 2" key="1">
    <citation type="submission" date="2024-04" db="EMBL/GenBank/DDBJ databases">
        <title>Human intestinal bacterial collection.</title>
        <authorList>
            <person name="Pauvert C."/>
            <person name="Hitch T.C.A."/>
            <person name="Clavel T."/>
        </authorList>
    </citation>
    <scope>NUCLEOTIDE SEQUENCE [LARGE SCALE GENOMIC DNA]</scope>
    <source>
        <strain evidence="1 2">CLA-AA-H249</strain>
    </source>
</reference>
<dbReference type="RefSeq" id="WP_022374676.1">
    <property type="nucleotide sequence ID" value="NZ_JBBNIN010000001.1"/>
</dbReference>
<accession>A0ABV1IR79</accession>
<comment type="caution">
    <text evidence="1">The sequence shown here is derived from an EMBL/GenBank/DDBJ whole genome shotgun (WGS) entry which is preliminary data.</text>
</comment>
<name>A0ABV1IR79_9FIRM</name>
<evidence type="ECO:0000313" key="1">
    <source>
        <dbReference type="EMBL" id="MEQ2709719.1"/>
    </source>
</evidence>
<protein>
    <submittedName>
        <fullName evidence="1">Uncharacterized protein</fullName>
    </submittedName>
</protein>
<proteinExistence type="predicted"/>
<organism evidence="1 2">
    <name type="scientific">Anaerostipes amylophilus</name>
    <dbReference type="NCBI Taxonomy" id="2981779"/>
    <lineage>
        <taxon>Bacteria</taxon>
        <taxon>Bacillati</taxon>
        <taxon>Bacillota</taxon>
        <taxon>Clostridia</taxon>
        <taxon>Lachnospirales</taxon>
        <taxon>Lachnospiraceae</taxon>
        <taxon>Anaerostipes</taxon>
    </lineage>
</organism>
<dbReference type="Proteomes" id="UP001482154">
    <property type="component" value="Unassembled WGS sequence"/>
</dbReference>
<keyword evidence="2" id="KW-1185">Reference proteome</keyword>
<dbReference type="EMBL" id="JBBNIN010000001">
    <property type="protein sequence ID" value="MEQ2709719.1"/>
    <property type="molecule type" value="Genomic_DNA"/>
</dbReference>
<evidence type="ECO:0000313" key="2">
    <source>
        <dbReference type="Proteomes" id="UP001482154"/>
    </source>
</evidence>
<sequence length="161" mass="18618">MKDHRMPFLGIGAASIVLVLTIVSLSVFATLTISSANGDYTLSQKNLERTTNYYKASNEVNCTLSQIDKKLWKNYHKTKNKKSYMKNISKSLVDLKGITYDKTKHTIQFQKSITSKQQINVKIRICYPEKQRNHCYEILCFKNEAVGTWKKDDSLPVFQRK</sequence>